<gene>
    <name evidence="2" type="ORF">EVI01_03010</name>
</gene>
<feature type="signal peptide" evidence="1">
    <location>
        <begin position="1"/>
        <end position="26"/>
    </location>
</feature>
<evidence type="ECO:0000313" key="2">
    <source>
        <dbReference type="EMBL" id="GEL90964.1"/>
    </source>
</evidence>
<keyword evidence="1" id="KW-0732">Signal</keyword>
<feature type="chain" id="PRO_5022123053" evidence="1">
    <location>
        <begin position="27"/>
        <end position="144"/>
    </location>
</feature>
<organism evidence="2 3">
    <name type="scientific">Enterococcus villorum</name>
    <dbReference type="NCBI Taxonomy" id="112904"/>
    <lineage>
        <taxon>Bacteria</taxon>
        <taxon>Bacillati</taxon>
        <taxon>Bacillota</taxon>
        <taxon>Bacilli</taxon>
        <taxon>Lactobacillales</taxon>
        <taxon>Enterococcaceae</taxon>
        <taxon>Enterococcus</taxon>
    </lineage>
</organism>
<proteinExistence type="predicted"/>
<reference evidence="2 3" key="1">
    <citation type="submission" date="2019-07" db="EMBL/GenBank/DDBJ databases">
        <title>Whole genome shotgun sequence of Enterococcus villorum NBRC 100699.</title>
        <authorList>
            <person name="Hosoyama A."/>
            <person name="Uohara A."/>
            <person name="Ohji S."/>
            <person name="Ichikawa N."/>
        </authorList>
    </citation>
    <scope>NUCLEOTIDE SEQUENCE [LARGE SCALE GENOMIC DNA]</scope>
    <source>
        <strain evidence="2 3">NBRC 100699</strain>
    </source>
</reference>
<dbReference type="NCBIfam" id="NF046016">
    <property type="entry name" value="LMxysn_1693_fam"/>
    <property type="match status" value="1"/>
</dbReference>
<name>A0A511IYZ4_9ENTE</name>
<sequence>MKKIWVYSFVCSFFVVVLSFPSVVNAEQSVVIGESPSELLSRSTSGYLYKNGKIISYQQTGRTFVGTINKGTKTWIKGKIEGVIGPAKLSLELGREISTSMKAKRYKVTGKVTSRYDKYDRYANKKIGTVTYTNNLTWYEDIAQ</sequence>
<accession>A0A511IYZ4</accession>
<comment type="caution">
    <text evidence="2">The sequence shown here is derived from an EMBL/GenBank/DDBJ whole genome shotgun (WGS) entry which is preliminary data.</text>
</comment>
<dbReference type="EMBL" id="BJWF01000002">
    <property type="protein sequence ID" value="GEL90964.1"/>
    <property type="molecule type" value="Genomic_DNA"/>
</dbReference>
<dbReference type="Proteomes" id="UP000321830">
    <property type="component" value="Unassembled WGS sequence"/>
</dbReference>
<evidence type="ECO:0000256" key="1">
    <source>
        <dbReference type="SAM" id="SignalP"/>
    </source>
</evidence>
<dbReference type="AlphaFoldDB" id="A0A511IYZ4"/>
<evidence type="ECO:0000313" key="3">
    <source>
        <dbReference type="Proteomes" id="UP000321830"/>
    </source>
</evidence>
<dbReference type="RefSeq" id="WP_010752071.1">
    <property type="nucleotide sequence ID" value="NZ_BJWF01000002.1"/>
</dbReference>
<protein>
    <submittedName>
        <fullName evidence="2">Uncharacterized protein</fullName>
    </submittedName>
</protein>